<dbReference type="GO" id="GO:0046872">
    <property type="term" value="F:metal ion binding"/>
    <property type="evidence" value="ECO:0007669"/>
    <property type="project" value="UniProtKB-KW"/>
</dbReference>
<protein>
    <submittedName>
        <fullName evidence="2">ADP-ribosylglycohydrolase</fullName>
    </submittedName>
</protein>
<keyword evidence="1" id="KW-0460">Magnesium</keyword>
<dbReference type="PANTHER" id="PTHR16222">
    <property type="entry name" value="ADP-RIBOSYLGLYCOHYDROLASE"/>
    <property type="match status" value="1"/>
</dbReference>
<name>A0A1J7JTS6_9PEZI</name>
<dbReference type="OrthoDB" id="2021138at2759"/>
<evidence type="ECO:0000256" key="1">
    <source>
        <dbReference type="PIRSR" id="PIRSR605502-1"/>
    </source>
</evidence>
<keyword evidence="1" id="KW-0479">Metal-binding</keyword>
<feature type="binding site" evidence="1">
    <location>
        <position position="85"/>
    </location>
    <ligand>
        <name>Mg(2+)</name>
        <dbReference type="ChEBI" id="CHEBI:18420"/>
        <label>1</label>
    </ligand>
</feature>
<feature type="binding site" evidence="1">
    <location>
        <position position="358"/>
    </location>
    <ligand>
        <name>Mg(2+)</name>
        <dbReference type="ChEBI" id="CHEBI:18420"/>
        <label>1</label>
    </ligand>
</feature>
<keyword evidence="3" id="KW-1185">Reference proteome</keyword>
<keyword evidence="2" id="KW-0378">Hydrolase</keyword>
<dbReference type="SUPFAM" id="SSF101478">
    <property type="entry name" value="ADP-ribosylglycohydrolase"/>
    <property type="match status" value="1"/>
</dbReference>
<dbReference type="InterPro" id="IPR050792">
    <property type="entry name" value="ADP-ribosylglycohydrolase"/>
</dbReference>
<evidence type="ECO:0000313" key="3">
    <source>
        <dbReference type="Proteomes" id="UP000182658"/>
    </source>
</evidence>
<dbReference type="PANTHER" id="PTHR16222:SF28">
    <property type="entry name" value="ADP-RIBOSYLGLYCOHYDROLASE"/>
    <property type="match status" value="1"/>
</dbReference>
<feature type="binding site" evidence="1">
    <location>
        <position position="359"/>
    </location>
    <ligand>
        <name>Mg(2+)</name>
        <dbReference type="ChEBI" id="CHEBI:18420"/>
        <label>1</label>
    </ligand>
</feature>
<dbReference type="Gene3D" id="1.10.4080.10">
    <property type="entry name" value="ADP-ribosylation/Crystallin J1"/>
    <property type="match status" value="1"/>
</dbReference>
<dbReference type="EMBL" id="KV875095">
    <property type="protein sequence ID" value="OIW32772.1"/>
    <property type="molecule type" value="Genomic_DNA"/>
</dbReference>
<accession>A0A1J7JTS6</accession>
<dbReference type="Pfam" id="PF03747">
    <property type="entry name" value="ADP_ribosyl_GH"/>
    <property type="match status" value="1"/>
</dbReference>
<comment type="cofactor">
    <cofactor evidence="1">
        <name>Mg(2+)</name>
        <dbReference type="ChEBI" id="CHEBI:18420"/>
    </cofactor>
    <text evidence="1">Binds 2 magnesium ions per subunit.</text>
</comment>
<evidence type="ECO:0000313" key="2">
    <source>
        <dbReference type="EMBL" id="OIW32772.1"/>
    </source>
</evidence>
<dbReference type="InterPro" id="IPR005502">
    <property type="entry name" value="Ribosyl_crysJ1"/>
</dbReference>
<dbReference type="GO" id="GO:0016787">
    <property type="term" value="F:hydrolase activity"/>
    <property type="evidence" value="ECO:0007669"/>
    <property type="project" value="UniProtKB-KW"/>
</dbReference>
<proteinExistence type="predicted"/>
<sequence length="471" mass="51687">MTPHSKFAELSSANALVRAALHDRTIGALVGSALGDAIGLYTEFLSAPLAAAAYPSRSFTFLPTPTPFKLDTHRCPKTPGDWTDDTDHALLLLLSHLHTARTTNEDNQDDDPPPLPTQKQFASRLRVWVQQGLRALDTMPLGLGRLVGTVVATKGFEDDPEAVSTPYWVRTGRRIAPNGSLMRTHPLGLMCLWRGEEEAFAVAASISRVTHVDPRCVVACVIGTGLVRGVVRGEVSREEDIDGLVARAVVWFERDLEQRGRLTGTAEEACGKDEVEDAAAYKLDMSELEKHVNAEVLDVLQLDDPPAIGYVYKTLGSGIVLLRQAMRKMAARDNRSLVEETVFEELITDLIMRGGDADTNACFAGVLLGAYLGYKVLPGHWKHGLRQEKWLIGKAEALCRVLGLADGGYDGQMDEDTREDGGRGFISQQEMEGRWMVLQQSSFKKMQDASDAAVKPASRWSVPWHGKGKRN</sequence>
<feature type="binding site" evidence="1">
    <location>
        <position position="84"/>
    </location>
    <ligand>
        <name>Mg(2+)</name>
        <dbReference type="ChEBI" id="CHEBI:18420"/>
        <label>1</label>
    </ligand>
</feature>
<feature type="binding site" evidence="1">
    <location>
        <position position="356"/>
    </location>
    <ligand>
        <name>Mg(2+)</name>
        <dbReference type="ChEBI" id="CHEBI:18420"/>
        <label>1</label>
    </ligand>
</feature>
<organism evidence="2 3">
    <name type="scientific">Coniochaeta ligniaria NRRL 30616</name>
    <dbReference type="NCBI Taxonomy" id="1408157"/>
    <lineage>
        <taxon>Eukaryota</taxon>
        <taxon>Fungi</taxon>
        <taxon>Dikarya</taxon>
        <taxon>Ascomycota</taxon>
        <taxon>Pezizomycotina</taxon>
        <taxon>Sordariomycetes</taxon>
        <taxon>Sordariomycetidae</taxon>
        <taxon>Coniochaetales</taxon>
        <taxon>Coniochaetaceae</taxon>
        <taxon>Coniochaeta</taxon>
    </lineage>
</organism>
<feature type="binding site" evidence="1">
    <location>
        <position position="83"/>
    </location>
    <ligand>
        <name>Mg(2+)</name>
        <dbReference type="ChEBI" id="CHEBI:18420"/>
        <label>1</label>
    </ligand>
</feature>
<dbReference type="InterPro" id="IPR036705">
    <property type="entry name" value="Ribosyl_crysJ1_sf"/>
</dbReference>
<dbReference type="InParanoid" id="A0A1J7JTS6"/>
<dbReference type="Proteomes" id="UP000182658">
    <property type="component" value="Unassembled WGS sequence"/>
</dbReference>
<gene>
    <name evidence="2" type="ORF">CONLIGDRAFT_570970</name>
</gene>
<dbReference type="STRING" id="1408157.A0A1J7JTS6"/>
<dbReference type="AlphaFoldDB" id="A0A1J7JTS6"/>
<reference evidence="2 3" key="1">
    <citation type="submission" date="2016-10" db="EMBL/GenBank/DDBJ databases">
        <title>Draft genome sequence of Coniochaeta ligniaria NRRL30616, a lignocellulolytic fungus for bioabatement of inhibitors in plant biomass hydrolysates.</title>
        <authorList>
            <consortium name="DOE Joint Genome Institute"/>
            <person name="Jimenez D.J."/>
            <person name="Hector R.E."/>
            <person name="Riley R."/>
            <person name="Sun H."/>
            <person name="Grigoriev I.V."/>
            <person name="Van Elsas J.D."/>
            <person name="Nichols N.N."/>
        </authorList>
    </citation>
    <scope>NUCLEOTIDE SEQUENCE [LARGE SCALE GENOMIC DNA]</scope>
    <source>
        <strain evidence="2 3">NRRL 30616</strain>
    </source>
</reference>